<dbReference type="AlphaFoldDB" id="A0A074RTI4"/>
<evidence type="ECO:0000313" key="1">
    <source>
        <dbReference type="EMBL" id="KEP47983.1"/>
    </source>
</evidence>
<dbReference type="Proteomes" id="UP000027456">
    <property type="component" value="Unassembled WGS sequence"/>
</dbReference>
<evidence type="ECO:0000313" key="2">
    <source>
        <dbReference type="Proteomes" id="UP000027456"/>
    </source>
</evidence>
<comment type="caution">
    <text evidence="1">The sequence shown here is derived from an EMBL/GenBank/DDBJ whole genome shotgun (WGS) entry which is preliminary data.</text>
</comment>
<name>A0A074RTI4_9AGAM</name>
<reference evidence="1 2" key="1">
    <citation type="submission" date="2013-12" db="EMBL/GenBank/DDBJ databases">
        <authorList>
            <person name="Cubeta M."/>
            <person name="Pakala S."/>
            <person name="Fedorova N."/>
            <person name="Thomas E."/>
            <person name="Dean R."/>
            <person name="Jabaji S."/>
            <person name="Neate S."/>
            <person name="Toda T."/>
            <person name="Tavantzis S."/>
            <person name="Vilgalys R."/>
            <person name="Bharathan N."/>
            <person name="Pakala S."/>
            <person name="Losada L.S."/>
            <person name="Zafar N."/>
            <person name="Nierman W."/>
        </authorList>
    </citation>
    <scope>NUCLEOTIDE SEQUENCE [LARGE SCALE GENOMIC DNA]</scope>
    <source>
        <strain evidence="1 2">123E</strain>
    </source>
</reference>
<proteinExistence type="predicted"/>
<keyword evidence="2" id="KW-1185">Reference proteome</keyword>
<dbReference type="HOGENOM" id="CLU_2729327_0_0_1"/>
<feature type="non-terminal residue" evidence="1">
    <location>
        <position position="1"/>
    </location>
</feature>
<accession>A0A074RTI4</accession>
<sequence length="72" mass="7886">SLAVRLRSEMDTDPYFNAAEILARHLYDGTRPGGHSKIQFRDGSEDSARQIPINGVVVPMIKSKVSLVGVMS</sequence>
<dbReference type="EMBL" id="AZST01000604">
    <property type="protein sequence ID" value="KEP47983.1"/>
    <property type="molecule type" value="Genomic_DNA"/>
</dbReference>
<organism evidence="1 2">
    <name type="scientific">Rhizoctonia solani 123E</name>
    <dbReference type="NCBI Taxonomy" id="1423351"/>
    <lineage>
        <taxon>Eukaryota</taxon>
        <taxon>Fungi</taxon>
        <taxon>Dikarya</taxon>
        <taxon>Basidiomycota</taxon>
        <taxon>Agaricomycotina</taxon>
        <taxon>Agaricomycetes</taxon>
        <taxon>Cantharellales</taxon>
        <taxon>Ceratobasidiaceae</taxon>
        <taxon>Rhizoctonia</taxon>
    </lineage>
</organism>
<gene>
    <name evidence="1" type="ORF">V565_137550</name>
</gene>
<protein>
    <submittedName>
        <fullName evidence="1">Uncharacterized protein</fullName>
    </submittedName>
</protein>